<gene>
    <name evidence="10" type="ORF">NC653_008857</name>
</gene>
<dbReference type="InterPro" id="IPR033121">
    <property type="entry name" value="PEPTIDASE_A1"/>
</dbReference>
<dbReference type="PROSITE" id="PS00141">
    <property type="entry name" value="ASP_PROTEASE"/>
    <property type="match status" value="1"/>
</dbReference>
<evidence type="ECO:0000256" key="8">
    <source>
        <dbReference type="ARBA" id="ARBA00023180"/>
    </source>
</evidence>
<keyword evidence="7" id="KW-0378">Hydrolase</keyword>
<keyword evidence="3" id="KW-0964">Secreted</keyword>
<dbReference type="FunFam" id="2.40.70.10:FF:000050">
    <property type="entry name" value="Aspartic proteinase CDR1"/>
    <property type="match status" value="1"/>
</dbReference>
<reference evidence="10" key="1">
    <citation type="journal article" date="2023" name="Mol. Ecol. Resour.">
        <title>Chromosome-level genome assembly of a triploid poplar Populus alba 'Berolinensis'.</title>
        <authorList>
            <person name="Chen S."/>
            <person name="Yu Y."/>
            <person name="Wang X."/>
            <person name="Wang S."/>
            <person name="Zhang T."/>
            <person name="Zhou Y."/>
            <person name="He R."/>
            <person name="Meng N."/>
            <person name="Wang Y."/>
            <person name="Liu W."/>
            <person name="Liu Z."/>
            <person name="Liu J."/>
            <person name="Guo Q."/>
            <person name="Huang H."/>
            <person name="Sederoff R.R."/>
            <person name="Wang G."/>
            <person name="Qu G."/>
            <person name="Chen S."/>
        </authorList>
    </citation>
    <scope>NUCLEOTIDE SEQUENCE</scope>
    <source>
        <strain evidence="10">SC-2020</strain>
    </source>
</reference>
<name>A0AAD6R7G4_9ROSI</name>
<comment type="similarity">
    <text evidence="2">Belongs to the peptidase A1 family.</text>
</comment>
<dbReference type="Pfam" id="PF14543">
    <property type="entry name" value="TAXi_N"/>
    <property type="match status" value="1"/>
</dbReference>
<dbReference type="InterPro" id="IPR032799">
    <property type="entry name" value="TAXi_C"/>
</dbReference>
<sequence length="473" mass="51546">MTFPLPCLHSWFPINYSAMPIHSSSPLLSQMATASFSFVTIVVCFTSLSAFPLSGAAASPDPGFTLNLIHRDSPLSPLYNPNHTDFDRLRNAFNRSVSRVNVFKSKAVDINSFQNDLVPNGGEYFMKMSIGTPLVEVIVIADTGSDLTWVQCLPCDPCYRQKSPLFDPSRSSSYRHMLCGSRFCNALDASEQACAMDTNICEYHYSYGDKSYTNGNLATEKFTIGSTSSRPVHLSPIVFGCGTGNGGTFDELGSGIVGLGGGALSLVSQLSSIIKGKFSYCLVPLSEQSNVTSKIKFGTDSVISGPHVVSTPLVSKQPDTYYYVTLEAISVGNKRLPYTNGLLNGNVEEGNVIIDSGTTLTFLDSEFFTELERVLEETVKAERVSDPRGLFSVCFRSAGDLDLPVIAVHFTDADVKLQPLNTFVKADEDLLCFTMISSNQIGIFGNLAQMDFLVGYDLEKRTVSFKPTDCTKH</sequence>
<dbReference type="SUPFAM" id="SSF50630">
    <property type="entry name" value="Acid proteases"/>
    <property type="match status" value="1"/>
</dbReference>
<dbReference type="InterPro" id="IPR051708">
    <property type="entry name" value="Plant_Aspart_Prot_A1"/>
</dbReference>
<dbReference type="PANTHER" id="PTHR47967">
    <property type="entry name" value="OS07G0603500 PROTEIN-RELATED"/>
    <property type="match status" value="1"/>
</dbReference>
<evidence type="ECO:0000256" key="4">
    <source>
        <dbReference type="ARBA" id="ARBA00022670"/>
    </source>
</evidence>
<dbReference type="FunFam" id="2.40.70.10:FF:000016">
    <property type="entry name" value="Probable aspartic protease At2g35615"/>
    <property type="match status" value="1"/>
</dbReference>
<evidence type="ECO:0000313" key="11">
    <source>
        <dbReference type="Proteomes" id="UP001164929"/>
    </source>
</evidence>
<evidence type="ECO:0000259" key="9">
    <source>
        <dbReference type="PROSITE" id="PS51767"/>
    </source>
</evidence>
<evidence type="ECO:0000256" key="1">
    <source>
        <dbReference type="ARBA" id="ARBA00004613"/>
    </source>
</evidence>
<dbReference type="EMBL" id="JAQIZT010000003">
    <property type="protein sequence ID" value="KAJ7003780.1"/>
    <property type="molecule type" value="Genomic_DNA"/>
</dbReference>
<protein>
    <submittedName>
        <fullName evidence="10">Aspartic proteinase CDR1-like</fullName>
    </submittedName>
</protein>
<feature type="domain" description="Peptidase A1" evidence="9">
    <location>
        <begin position="124"/>
        <end position="466"/>
    </location>
</feature>
<comment type="caution">
    <text evidence="10">The sequence shown here is derived from an EMBL/GenBank/DDBJ whole genome shotgun (WGS) entry which is preliminary data.</text>
</comment>
<dbReference type="Gene3D" id="2.40.70.10">
    <property type="entry name" value="Acid Proteases"/>
    <property type="match status" value="2"/>
</dbReference>
<dbReference type="InterPro" id="IPR032861">
    <property type="entry name" value="TAXi_N"/>
</dbReference>
<dbReference type="GO" id="GO:0006508">
    <property type="term" value="P:proteolysis"/>
    <property type="evidence" value="ECO:0007669"/>
    <property type="project" value="UniProtKB-KW"/>
</dbReference>
<dbReference type="GO" id="GO:0004190">
    <property type="term" value="F:aspartic-type endopeptidase activity"/>
    <property type="evidence" value="ECO:0007669"/>
    <property type="project" value="UniProtKB-KW"/>
</dbReference>
<dbReference type="InterPro" id="IPR001969">
    <property type="entry name" value="Aspartic_peptidase_AS"/>
</dbReference>
<keyword evidence="6" id="KW-0064">Aspartyl protease</keyword>
<dbReference type="InterPro" id="IPR034161">
    <property type="entry name" value="Pepsin-like_plant"/>
</dbReference>
<keyword evidence="4" id="KW-0645">Protease</keyword>
<evidence type="ECO:0000256" key="3">
    <source>
        <dbReference type="ARBA" id="ARBA00022525"/>
    </source>
</evidence>
<dbReference type="Pfam" id="PF14541">
    <property type="entry name" value="TAXi_C"/>
    <property type="match status" value="1"/>
</dbReference>
<dbReference type="InterPro" id="IPR021109">
    <property type="entry name" value="Peptidase_aspartic_dom_sf"/>
</dbReference>
<keyword evidence="11" id="KW-1185">Reference proteome</keyword>
<proteinExistence type="inferred from homology"/>
<evidence type="ECO:0000256" key="5">
    <source>
        <dbReference type="ARBA" id="ARBA00022729"/>
    </source>
</evidence>
<dbReference type="AlphaFoldDB" id="A0AAD6R7G4"/>
<evidence type="ECO:0000313" key="10">
    <source>
        <dbReference type="EMBL" id="KAJ7003780.1"/>
    </source>
</evidence>
<dbReference type="CDD" id="cd05476">
    <property type="entry name" value="pepsin_A_like_plant"/>
    <property type="match status" value="1"/>
</dbReference>
<organism evidence="10 11">
    <name type="scientific">Populus alba x Populus x berolinensis</name>
    <dbReference type="NCBI Taxonomy" id="444605"/>
    <lineage>
        <taxon>Eukaryota</taxon>
        <taxon>Viridiplantae</taxon>
        <taxon>Streptophyta</taxon>
        <taxon>Embryophyta</taxon>
        <taxon>Tracheophyta</taxon>
        <taxon>Spermatophyta</taxon>
        <taxon>Magnoliopsida</taxon>
        <taxon>eudicotyledons</taxon>
        <taxon>Gunneridae</taxon>
        <taxon>Pentapetalae</taxon>
        <taxon>rosids</taxon>
        <taxon>fabids</taxon>
        <taxon>Malpighiales</taxon>
        <taxon>Salicaceae</taxon>
        <taxon>Saliceae</taxon>
        <taxon>Populus</taxon>
    </lineage>
</organism>
<evidence type="ECO:0000256" key="6">
    <source>
        <dbReference type="ARBA" id="ARBA00022750"/>
    </source>
</evidence>
<keyword evidence="8" id="KW-0325">Glycoprotein</keyword>
<comment type="subcellular location">
    <subcellularLocation>
        <location evidence="1">Secreted</location>
    </subcellularLocation>
</comment>
<dbReference type="Proteomes" id="UP001164929">
    <property type="component" value="Chromosome 3"/>
</dbReference>
<accession>A0AAD6R7G4</accession>
<dbReference type="PANTHER" id="PTHR47967:SF128">
    <property type="entry name" value="ASPARTIC PROTEINASE CDR1-LIKE"/>
    <property type="match status" value="1"/>
</dbReference>
<dbReference type="GO" id="GO:0005576">
    <property type="term" value="C:extracellular region"/>
    <property type="evidence" value="ECO:0007669"/>
    <property type="project" value="UniProtKB-SubCell"/>
</dbReference>
<evidence type="ECO:0000256" key="7">
    <source>
        <dbReference type="ARBA" id="ARBA00022801"/>
    </source>
</evidence>
<keyword evidence="5" id="KW-0732">Signal</keyword>
<dbReference type="PROSITE" id="PS51767">
    <property type="entry name" value="PEPTIDASE_A1"/>
    <property type="match status" value="1"/>
</dbReference>
<evidence type="ECO:0000256" key="2">
    <source>
        <dbReference type="ARBA" id="ARBA00007447"/>
    </source>
</evidence>